<gene>
    <name evidence="2" type="primary">anmK</name>
    <name evidence="3" type="ORF">KIP89_12315</name>
</gene>
<dbReference type="PANTHER" id="PTHR30605:SF0">
    <property type="entry name" value="ANHYDRO-N-ACETYLMURAMIC ACID KINASE"/>
    <property type="match status" value="1"/>
</dbReference>
<feature type="binding site" evidence="2">
    <location>
        <begin position="13"/>
        <end position="20"/>
    </location>
    <ligand>
        <name>ATP</name>
        <dbReference type="ChEBI" id="CHEBI:30616"/>
    </ligand>
</feature>
<dbReference type="Proteomes" id="UP001166585">
    <property type="component" value="Unassembled WGS sequence"/>
</dbReference>
<evidence type="ECO:0000256" key="1">
    <source>
        <dbReference type="ARBA" id="ARBA00023277"/>
    </source>
</evidence>
<keyword evidence="2" id="KW-0067">ATP-binding</keyword>
<dbReference type="InterPro" id="IPR005338">
    <property type="entry name" value="Anhydro_N_Ac-Mur_kinase"/>
</dbReference>
<dbReference type="NCBIfam" id="NF007141">
    <property type="entry name" value="PRK09585.1-5"/>
    <property type="match status" value="1"/>
</dbReference>
<reference evidence="3" key="1">
    <citation type="submission" date="2021-05" db="EMBL/GenBank/DDBJ databases">
        <authorList>
            <person name="Sun Q."/>
            <person name="Inoue M."/>
        </authorList>
    </citation>
    <scope>NUCLEOTIDE SEQUENCE</scope>
    <source>
        <strain evidence="3">VKM B-3255</strain>
    </source>
</reference>
<comment type="catalytic activity">
    <reaction evidence="2">
        <text>1,6-anhydro-N-acetyl-beta-muramate + ATP + H2O = N-acetyl-D-muramate 6-phosphate + ADP + H(+)</text>
        <dbReference type="Rhea" id="RHEA:24952"/>
        <dbReference type="ChEBI" id="CHEBI:15377"/>
        <dbReference type="ChEBI" id="CHEBI:15378"/>
        <dbReference type="ChEBI" id="CHEBI:30616"/>
        <dbReference type="ChEBI" id="CHEBI:58690"/>
        <dbReference type="ChEBI" id="CHEBI:58722"/>
        <dbReference type="ChEBI" id="CHEBI:456216"/>
        <dbReference type="EC" id="2.7.1.170"/>
    </reaction>
</comment>
<comment type="similarity">
    <text evidence="2">Belongs to the anhydro-N-acetylmuramic acid kinase family.</text>
</comment>
<comment type="function">
    <text evidence="2">Catalyzes the specific phosphorylation of 1,6-anhydro-N-acetylmuramic acid (anhMurNAc) with the simultaneous cleavage of the 1,6-anhydro ring, generating MurNAc-6-P. Is required for the utilization of anhMurNAc either imported from the medium or derived from its own cell wall murein, and thus plays a role in cell wall recycling.</text>
</comment>
<comment type="caution">
    <text evidence="3">The sequence shown here is derived from an EMBL/GenBank/DDBJ whole genome shotgun (WGS) entry which is preliminary data.</text>
</comment>
<keyword evidence="2 3" id="KW-0808">Transferase</keyword>
<protein>
    <recommendedName>
        <fullName evidence="2">Anhydro-N-acetylmuramic acid kinase</fullName>
        <ecNumber evidence="2">2.7.1.170</ecNumber>
    </recommendedName>
    <alternativeName>
        <fullName evidence="2">AnhMurNAc kinase</fullName>
    </alternativeName>
</protein>
<comment type="pathway">
    <text evidence="2">Cell wall biogenesis; peptidoglycan recycling.</text>
</comment>
<accession>A0ABS5R889</accession>
<organism evidence="3 4">
    <name type="scientific">Ancylobacter radicis</name>
    <dbReference type="NCBI Taxonomy" id="2836179"/>
    <lineage>
        <taxon>Bacteria</taxon>
        <taxon>Pseudomonadati</taxon>
        <taxon>Pseudomonadota</taxon>
        <taxon>Alphaproteobacteria</taxon>
        <taxon>Hyphomicrobiales</taxon>
        <taxon>Xanthobacteraceae</taxon>
        <taxon>Ancylobacter</taxon>
    </lineage>
</organism>
<evidence type="ECO:0000313" key="3">
    <source>
        <dbReference type="EMBL" id="MBS9477889.1"/>
    </source>
</evidence>
<keyword evidence="4" id="KW-1185">Reference proteome</keyword>
<dbReference type="Gene3D" id="3.30.420.40">
    <property type="match status" value="2"/>
</dbReference>
<dbReference type="HAMAP" id="MF_01270">
    <property type="entry name" value="AnhMurNAc_kinase"/>
    <property type="match status" value="1"/>
</dbReference>
<keyword evidence="2 3" id="KW-0418">Kinase</keyword>
<keyword evidence="1 2" id="KW-0119">Carbohydrate metabolism</keyword>
<name>A0ABS5R889_9HYPH</name>
<dbReference type="PANTHER" id="PTHR30605">
    <property type="entry name" value="ANHYDRO-N-ACETYLMURAMIC ACID KINASE"/>
    <property type="match status" value="1"/>
</dbReference>
<comment type="pathway">
    <text evidence="2">Amino-sugar metabolism; 1,6-anhydro-N-acetylmuramate degradation.</text>
</comment>
<dbReference type="InterPro" id="IPR043129">
    <property type="entry name" value="ATPase_NBD"/>
</dbReference>
<dbReference type="RefSeq" id="WP_213755733.1">
    <property type="nucleotide sequence ID" value="NZ_JAHCQH010000017.1"/>
</dbReference>
<dbReference type="EC" id="2.7.1.170" evidence="2"/>
<proteinExistence type="inferred from homology"/>
<sequence>MDRPLKAIGLMSGTSLDGIDVALIETDGESVASFGPGRTYVYEQAFRDLLVRAIADAREMTDRNARPGVLARVERLSTERHGQALASFFKEFPAYRDVDVIGYHGQTVLHRPEIRLTVQLGDGPALARAVQGMTTGEGATLVYDMRAADVAAGGQGAPLVPVYHRALARGLGPPKPLLVLNLGGVANVTYVDGMSDPIACDTGPANALVDDFIKARTDLPFDEDGLIASWGKVDEAAVARLMTHPFFHRPPPKSLDRNDFRAWVNEHAGLDAMSTADGAATLTALSAASVDAVLPFLPARPTRLIVAGGGAHNATLLRMLSVRTGIETVAADKVGWSIDDMEAQAFAFLAVRALKGLPLSFPSTTGVAHPLTGGVVLRPGMQRI</sequence>
<dbReference type="Pfam" id="PF03702">
    <property type="entry name" value="AnmK"/>
    <property type="match status" value="1"/>
</dbReference>
<evidence type="ECO:0000313" key="4">
    <source>
        <dbReference type="Proteomes" id="UP001166585"/>
    </source>
</evidence>
<evidence type="ECO:0000256" key="2">
    <source>
        <dbReference type="HAMAP-Rule" id="MF_01270"/>
    </source>
</evidence>
<dbReference type="EMBL" id="JAHCQH010000017">
    <property type="protein sequence ID" value="MBS9477889.1"/>
    <property type="molecule type" value="Genomic_DNA"/>
</dbReference>
<dbReference type="GO" id="GO:0016301">
    <property type="term" value="F:kinase activity"/>
    <property type="evidence" value="ECO:0007669"/>
    <property type="project" value="UniProtKB-KW"/>
</dbReference>
<keyword evidence="2" id="KW-0547">Nucleotide-binding</keyword>
<dbReference type="SUPFAM" id="SSF53067">
    <property type="entry name" value="Actin-like ATPase domain"/>
    <property type="match status" value="1"/>
</dbReference>